<evidence type="ECO:0000313" key="1">
    <source>
        <dbReference type="EMBL" id="MPC35596.1"/>
    </source>
</evidence>
<keyword evidence="2" id="KW-1185">Reference proteome</keyword>
<sequence>MQSPSRKKSEMNASKLEIITSTCVMPSSSQASGFSGFSCAAASNNNTEEGRSPASKHRLPSLICKYNLAATPSFTTIPSVGGLACGQRRPSSSNALSRVTCWVRRSNALPSPHWASTRLRRAMLHQLPLFPERNPNLSSTYHH</sequence>
<reference evidence="1 2" key="1">
    <citation type="submission" date="2019-05" db="EMBL/GenBank/DDBJ databases">
        <title>Another draft genome of Portunus trituberculatus and its Hox gene families provides insights of decapod evolution.</title>
        <authorList>
            <person name="Jeong J.-H."/>
            <person name="Song I."/>
            <person name="Kim S."/>
            <person name="Choi T."/>
            <person name="Kim D."/>
            <person name="Ryu S."/>
            <person name="Kim W."/>
        </authorList>
    </citation>
    <scope>NUCLEOTIDE SEQUENCE [LARGE SCALE GENOMIC DNA]</scope>
    <source>
        <tissue evidence="1">Muscle</tissue>
    </source>
</reference>
<evidence type="ECO:0000313" key="2">
    <source>
        <dbReference type="Proteomes" id="UP000324222"/>
    </source>
</evidence>
<protein>
    <submittedName>
        <fullName evidence="1">Uncharacterized protein</fullName>
    </submittedName>
</protein>
<proteinExistence type="predicted"/>
<comment type="caution">
    <text evidence="1">The sequence shown here is derived from an EMBL/GenBank/DDBJ whole genome shotgun (WGS) entry which is preliminary data.</text>
</comment>
<gene>
    <name evidence="1" type="ORF">E2C01_029020</name>
</gene>
<dbReference type="AlphaFoldDB" id="A0A5B7EQV2"/>
<organism evidence="1 2">
    <name type="scientific">Portunus trituberculatus</name>
    <name type="common">Swimming crab</name>
    <name type="synonym">Neptunus trituberculatus</name>
    <dbReference type="NCBI Taxonomy" id="210409"/>
    <lineage>
        <taxon>Eukaryota</taxon>
        <taxon>Metazoa</taxon>
        <taxon>Ecdysozoa</taxon>
        <taxon>Arthropoda</taxon>
        <taxon>Crustacea</taxon>
        <taxon>Multicrustacea</taxon>
        <taxon>Malacostraca</taxon>
        <taxon>Eumalacostraca</taxon>
        <taxon>Eucarida</taxon>
        <taxon>Decapoda</taxon>
        <taxon>Pleocyemata</taxon>
        <taxon>Brachyura</taxon>
        <taxon>Eubrachyura</taxon>
        <taxon>Portunoidea</taxon>
        <taxon>Portunidae</taxon>
        <taxon>Portuninae</taxon>
        <taxon>Portunus</taxon>
    </lineage>
</organism>
<accession>A0A5B7EQV2</accession>
<dbReference type="Proteomes" id="UP000324222">
    <property type="component" value="Unassembled WGS sequence"/>
</dbReference>
<name>A0A5B7EQV2_PORTR</name>
<dbReference type="EMBL" id="VSRR010003310">
    <property type="protein sequence ID" value="MPC35596.1"/>
    <property type="molecule type" value="Genomic_DNA"/>
</dbReference>